<accession>A0A4Y3VTM1</accession>
<evidence type="ECO:0008006" key="3">
    <source>
        <dbReference type="Google" id="ProtNLM"/>
    </source>
</evidence>
<sequence>MATDFLTGPGTELRVLRPDDFDPWYDTLIRAFGGVPESAEERELWNALTEFDLRWRSGRATRAWVRPGRSRSG</sequence>
<keyword evidence="2" id="KW-1185">Reference proteome</keyword>
<evidence type="ECO:0000313" key="1">
    <source>
        <dbReference type="EMBL" id="GEC10334.1"/>
    </source>
</evidence>
<reference evidence="1 2" key="1">
    <citation type="submission" date="2019-06" db="EMBL/GenBank/DDBJ databases">
        <title>Whole genome shotgun sequence of Streptomyces spinoverrucosus NBRC 14228.</title>
        <authorList>
            <person name="Hosoyama A."/>
            <person name="Uohara A."/>
            <person name="Ohji S."/>
            <person name="Ichikawa N."/>
        </authorList>
    </citation>
    <scope>NUCLEOTIDE SEQUENCE [LARGE SCALE GENOMIC DNA]</scope>
    <source>
        <strain evidence="1 2">NBRC 14228</strain>
    </source>
</reference>
<dbReference type="EMBL" id="BJND01000103">
    <property type="protein sequence ID" value="GEC10334.1"/>
    <property type="molecule type" value="Genomic_DNA"/>
</dbReference>
<comment type="caution">
    <text evidence="1">The sequence shown here is derived from an EMBL/GenBank/DDBJ whole genome shotgun (WGS) entry which is preliminary data.</text>
</comment>
<name>A0A4Y3VTM1_9ACTN</name>
<organism evidence="1 2">
    <name type="scientific">Streptomyces spinoverrucosus</name>
    <dbReference type="NCBI Taxonomy" id="284043"/>
    <lineage>
        <taxon>Bacteria</taxon>
        <taxon>Bacillati</taxon>
        <taxon>Actinomycetota</taxon>
        <taxon>Actinomycetes</taxon>
        <taxon>Kitasatosporales</taxon>
        <taxon>Streptomycetaceae</taxon>
        <taxon>Streptomyces</taxon>
    </lineage>
</organism>
<evidence type="ECO:0000313" key="2">
    <source>
        <dbReference type="Proteomes" id="UP000317881"/>
    </source>
</evidence>
<dbReference type="AlphaFoldDB" id="A0A4Y3VTM1"/>
<dbReference type="Proteomes" id="UP000317881">
    <property type="component" value="Unassembled WGS sequence"/>
</dbReference>
<protein>
    <recommendedName>
        <fullName evidence="3">N-acetyltransferase domain-containing protein</fullName>
    </recommendedName>
</protein>
<proteinExistence type="predicted"/>
<gene>
    <name evidence="1" type="ORF">SSP24_79890</name>
</gene>